<feature type="transmembrane region" description="Helical" evidence="1">
    <location>
        <begin position="139"/>
        <end position="159"/>
    </location>
</feature>
<keyword evidence="2" id="KW-0732">Signal</keyword>
<keyword evidence="1" id="KW-0472">Membrane</keyword>
<feature type="signal peptide" evidence="2">
    <location>
        <begin position="1"/>
        <end position="17"/>
    </location>
</feature>
<gene>
    <name evidence="3" type="ORF">Vbra_2811</name>
</gene>
<dbReference type="InParanoid" id="A0A0G4ENF5"/>
<protein>
    <submittedName>
        <fullName evidence="3">Uncharacterized protein</fullName>
    </submittedName>
</protein>
<dbReference type="Proteomes" id="UP000041254">
    <property type="component" value="Unassembled WGS sequence"/>
</dbReference>
<evidence type="ECO:0000313" key="4">
    <source>
        <dbReference type="Proteomes" id="UP000041254"/>
    </source>
</evidence>
<dbReference type="VEuPathDB" id="CryptoDB:Vbra_2811"/>
<sequence>MKFAFALIALFAAVALAEQLPGGRRPSYAFLTAPVGGMRSPISLRSRAAAGLQPSRQPAASVLWMADKEQVATEMDAAKQAELDEKAAKRAQLLAEEEAYIKRFQEGGAFVDVDGRDNILAVEPSRKKSTQKGLTAERGIAIGLGVVALAVAAFSIINAPNVEY</sequence>
<proteinExistence type="predicted"/>
<evidence type="ECO:0000256" key="1">
    <source>
        <dbReference type="SAM" id="Phobius"/>
    </source>
</evidence>
<feature type="chain" id="PRO_5005188056" evidence="2">
    <location>
        <begin position="18"/>
        <end position="164"/>
    </location>
</feature>
<keyword evidence="4" id="KW-1185">Reference proteome</keyword>
<evidence type="ECO:0000313" key="3">
    <source>
        <dbReference type="EMBL" id="CEL99068.1"/>
    </source>
</evidence>
<dbReference type="EMBL" id="CDMY01000275">
    <property type="protein sequence ID" value="CEL99068.1"/>
    <property type="molecule type" value="Genomic_DNA"/>
</dbReference>
<keyword evidence="1" id="KW-1133">Transmembrane helix</keyword>
<organism evidence="3 4">
    <name type="scientific">Vitrella brassicaformis (strain CCMP3155)</name>
    <dbReference type="NCBI Taxonomy" id="1169540"/>
    <lineage>
        <taxon>Eukaryota</taxon>
        <taxon>Sar</taxon>
        <taxon>Alveolata</taxon>
        <taxon>Colpodellida</taxon>
        <taxon>Vitrellaceae</taxon>
        <taxon>Vitrella</taxon>
    </lineage>
</organism>
<accession>A0A0G4ENF5</accession>
<evidence type="ECO:0000256" key="2">
    <source>
        <dbReference type="SAM" id="SignalP"/>
    </source>
</evidence>
<keyword evidence="1" id="KW-0812">Transmembrane</keyword>
<name>A0A0G4ENF5_VITBC</name>
<reference evidence="3 4" key="1">
    <citation type="submission" date="2014-11" db="EMBL/GenBank/DDBJ databases">
        <authorList>
            <person name="Zhu J."/>
            <person name="Qi W."/>
            <person name="Song R."/>
        </authorList>
    </citation>
    <scope>NUCLEOTIDE SEQUENCE [LARGE SCALE GENOMIC DNA]</scope>
</reference>
<dbReference type="AlphaFoldDB" id="A0A0G4ENF5"/>